<dbReference type="RefSeq" id="WP_111569762.1">
    <property type="nucleotide sequence ID" value="NZ_PIPK01000009.1"/>
</dbReference>
<keyword evidence="4" id="KW-1185">Reference proteome</keyword>
<protein>
    <submittedName>
        <fullName evidence="2">DUF3081 domain-containing protein</fullName>
    </submittedName>
</protein>
<reference evidence="1 3" key="2">
    <citation type="submission" date="2018-06" db="EMBL/GenBank/DDBJ databases">
        <title>Genomic Encyclopedia of Type Strains, Phase III (KMG-III): the genomes of soil and plant-associated and newly described type strains.</title>
        <authorList>
            <person name="Whitman W."/>
        </authorList>
    </citation>
    <scope>NUCLEOTIDE SEQUENCE [LARGE SCALE GENOMIC DNA]</scope>
    <source>
        <strain evidence="1 3">CGMCC 1.15366</strain>
    </source>
</reference>
<dbReference type="AlphaFoldDB" id="A0A327WUM7"/>
<accession>A0A327WUM7</accession>
<evidence type="ECO:0000313" key="3">
    <source>
        <dbReference type="Proteomes" id="UP000249203"/>
    </source>
</evidence>
<organism evidence="1 3">
    <name type="scientific">Aliidiomarina maris</name>
    <dbReference type="NCBI Taxonomy" id="531312"/>
    <lineage>
        <taxon>Bacteria</taxon>
        <taxon>Pseudomonadati</taxon>
        <taxon>Pseudomonadota</taxon>
        <taxon>Gammaproteobacteria</taxon>
        <taxon>Alteromonadales</taxon>
        <taxon>Idiomarinaceae</taxon>
        <taxon>Aliidiomarina</taxon>
    </lineage>
</organism>
<gene>
    <name evidence="1" type="ORF">B0I24_10935</name>
    <name evidence="2" type="ORF">CWE07_10340</name>
</gene>
<dbReference type="EMBL" id="PIPK01000009">
    <property type="protein sequence ID" value="RUO22867.1"/>
    <property type="molecule type" value="Genomic_DNA"/>
</dbReference>
<sequence>MKNELNIREILNIFEKISDHGESKDGRHVLEGITAFTDHDGYTVYMEGHNTKLQTGFHNTYRLDYDSQRDAEQFMKKLKFIDKEYD</sequence>
<dbReference type="Pfam" id="PF11280">
    <property type="entry name" value="DUF3081"/>
    <property type="match status" value="1"/>
</dbReference>
<dbReference type="Proteomes" id="UP000287865">
    <property type="component" value="Unassembled WGS sequence"/>
</dbReference>
<dbReference type="OrthoDB" id="5818611at2"/>
<reference evidence="2 4" key="1">
    <citation type="journal article" date="2018" name="Front. Microbiol.">
        <title>Genome-Based Analysis Reveals the Taxonomy and Diversity of the Family Idiomarinaceae.</title>
        <authorList>
            <person name="Liu Y."/>
            <person name="Lai Q."/>
            <person name="Shao Z."/>
        </authorList>
    </citation>
    <scope>NUCLEOTIDE SEQUENCE [LARGE SCALE GENOMIC DNA]</scope>
    <source>
        <strain evidence="2 4">CF12-14</strain>
    </source>
</reference>
<name>A0A327WUM7_9GAMM</name>
<dbReference type="InterPro" id="IPR021432">
    <property type="entry name" value="DUF3081"/>
</dbReference>
<evidence type="ECO:0000313" key="4">
    <source>
        <dbReference type="Proteomes" id="UP000287865"/>
    </source>
</evidence>
<dbReference type="Proteomes" id="UP000249203">
    <property type="component" value="Unassembled WGS sequence"/>
</dbReference>
<proteinExistence type="predicted"/>
<evidence type="ECO:0000313" key="2">
    <source>
        <dbReference type="EMBL" id="RUO22867.1"/>
    </source>
</evidence>
<evidence type="ECO:0000313" key="1">
    <source>
        <dbReference type="EMBL" id="RAJ96354.1"/>
    </source>
</evidence>
<dbReference type="EMBL" id="QLMD01000009">
    <property type="protein sequence ID" value="RAJ96354.1"/>
    <property type="molecule type" value="Genomic_DNA"/>
</dbReference>
<comment type="caution">
    <text evidence="1">The sequence shown here is derived from an EMBL/GenBank/DDBJ whole genome shotgun (WGS) entry which is preliminary data.</text>
</comment>